<dbReference type="AlphaFoldDB" id="A0AAD7EQM4"/>
<feature type="region of interest" description="Disordered" evidence="1">
    <location>
        <begin position="213"/>
        <end position="245"/>
    </location>
</feature>
<feature type="compositionally biased region" description="Low complexity" evidence="1">
    <location>
        <begin position="1"/>
        <end position="32"/>
    </location>
</feature>
<sequence length="504" mass="58262">MDRRYQPYPRISYPSSSRSSQAQSSRSSQSSPTFQYHNTRPRHPYQPYFKLPRPSHLLLELERHYQYAYHHPPPVYHQPPLEYDPDEQRLSTAFHELRKMNIRDLRICTYNHLLQSWEEVPRPQYISRGKAVDYAASGFKKAWKGTSPILCPHTRPEGLPYEPLVLLLAGLHEGGVADYYRALDHDCSFHVVIPPLRERRILNTWEDREKFEAERRRLEEDEDPIQDSSSQGERDPIQEFTSDSTKPPTIARLALQAIESPHPRFSGPRTMRTTRPTPLAGSTPAGPKCIYKLAVADARKLADIDCLDLIQQITVYALVIGMTYFRLLFSILRFSQTVLEDPTLHPAFNADDPHPILQLYDQHIYTNCLDRTFNHLEYVYTAIGQLIRDMNSVIGIPYGDYAVLIRSTRSCKCCLNHFSPEGYEAHRRDGRCTNHPDLQTIEECEAFDGEGVIRFRSYRDDKRPEFAGETIDTPVGAALLEWNSRLGLRCMDDGFDCHHPLHLL</sequence>
<organism evidence="2 3">
    <name type="scientific">Mycena albidolilacea</name>
    <dbReference type="NCBI Taxonomy" id="1033008"/>
    <lineage>
        <taxon>Eukaryota</taxon>
        <taxon>Fungi</taxon>
        <taxon>Dikarya</taxon>
        <taxon>Basidiomycota</taxon>
        <taxon>Agaricomycotina</taxon>
        <taxon>Agaricomycetes</taxon>
        <taxon>Agaricomycetidae</taxon>
        <taxon>Agaricales</taxon>
        <taxon>Marasmiineae</taxon>
        <taxon>Mycenaceae</taxon>
        <taxon>Mycena</taxon>
    </lineage>
</organism>
<accession>A0AAD7EQM4</accession>
<dbReference type="EMBL" id="JARIHO010000022">
    <property type="protein sequence ID" value="KAJ7343870.1"/>
    <property type="molecule type" value="Genomic_DNA"/>
</dbReference>
<comment type="caution">
    <text evidence="2">The sequence shown here is derived from an EMBL/GenBank/DDBJ whole genome shotgun (WGS) entry which is preliminary data.</text>
</comment>
<reference evidence="2" key="1">
    <citation type="submission" date="2023-03" db="EMBL/GenBank/DDBJ databases">
        <title>Massive genome expansion in bonnet fungi (Mycena s.s.) driven by repeated elements and novel gene families across ecological guilds.</title>
        <authorList>
            <consortium name="Lawrence Berkeley National Laboratory"/>
            <person name="Harder C.B."/>
            <person name="Miyauchi S."/>
            <person name="Viragh M."/>
            <person name="Kuo A."/>
            <person name="Thoen E."/>
            <person name="Andreopoulos B."/>
            <person name="Lu D."/>
            <person name="Skrede I."/>
            <person name="Drula E."/>
            <person name="Henrissat B."/>
            <person name="Morin E."/>
            <person name="Kohler A."/>
            <person name="Barry K."/>
            <person name="LaButti K."/>
            <person name="Morin E."/>
            <person name="Salamov A."/>
            <person name="Lipzen A."/>
            <person name="Mereny Z."/>
            <person name="Hegedus B."/>
            <person name="Baldrian P."/>
            <person name="Stursova M."/>
            <person name="Weitz H."/>
            <person name="Taylor A."/>
            <person name="Grigoriev I.V."/>
            <person name="Nagy L.G."/>
            <person name="Martin F."/>
            <person name="Kauserud H."/>
        </authorList>
    </citation>
    <scope>NUCLEOTIDE SEQUENCE</scope>
    <source>
        <strain evidence="2">CBHHK002</strain>
    </source>
</reference>
<proteinExistence type="predicted"/>
<keyword evidence="3" id="KW-1185">Reference proteome</keyword>
<evidence type="ECO:0000256" key="1">
    <source>
        <dbReference type="SAM" id="MobiDB-lite"/>
    </source>
</evidence>
<evidence type="ECO:0000313" key="2">
    <source>
        <dbReference type="EMBL" id="KAJ7343870.1"/>
    </source>
</evidence>
<gene>
    <name evidence="2" type="ORF">DFH08DRAFT_1009014</name>
</gene>
<name>A0AAD7EQM4_9AGAR</name>
<feature type="region of interest" description="Disordered" evidence="1">
    <location>
        <begin position="1"/>
        <end position="47"/>
    </location>
</feature>
<dbReference type="Proteomes" id="UP001218218">
    <property type="component" value="Unassembled WGS sequence"/>
</dbReference>
<evidence type="ECO:0000313" key="3">
    <source>
        <dbReference type="Proteomes" id="UP001218218"/>
    </source>
</evidence>
<protein>
    <submittedName>
        <fullName evidence="2">Uncharacterized protein</fullName>
    </submittedName>
</protein>